<dbReference type="NCBIfam" id="NF011927">
    <property type="entry name" value="PRK15398.1"/>
    <property type="match status" value="1"/>
</dbReference>
<accession>A0A3B1C213</accession>
<gene>
    <name evidence="3" type="ORF">MNBD_NITROSPINAE01-495</name>
</gene>
<dbReference type="PANTHER" id="PTHR11699">
    <property type="entry name" value="ALDEHYDE DEHYDROGENASE-RELATED"/>
    <property type="match status" value="1"/>
</dbReference>
<protein>
    <submittedName>
        <fullName evidence="3">CoA-acylating propionaldehyde dehydrogenase</fullName>
    </submittedName>
</protein>
<dbReference type="PIRSF" id="PIRSF036410">
    <property type="entry name" value="EutE_PduP"/>
    <property type="match status" value="1"/>
</dbReference>
<sequence length="485" mass="51676">MNLDNAQIANIVSRVVARLEKNPVGESTTELTISKPSADLPSKSIGLYATVDEAVASARESFIALADTPLESRKKFIESMRSAVRAEIKSLSEMAVEETGLGRVKDKIAKNKLAVEKTPGVEVLQPSAFSGDNGLTIMERAPYGIIGSISPCTNPVATIISNAIGMIAGGNAVVFNAHPTAKKTTATIISLLNGAIIKAGGPANLLTAIETPTIQSAQELMTHKDIRMLVVTGGPGVVSVAMKSGKKAICAGPGNPPVVVDETANIDEAAKHIVDGASFDNNIVCIVEKEIFCVDSVADNLLEKMREHGALKLSPMQIKKVEKLVINRAPEDENDHGEINKAWVGKDAWKIAHAIGMEAGEDVRLLVCDVDKNHPLVAMEQLMPVIPLVRIKNVDEGIELAMKAEHGFGHTAIMHSTNVDNLSKMARVINTSIFIKNGPSVAGLGFGGEGYASFTIASPTGEGITTAIHFTRERRCTLKDRFRII</sequence>
<name>A0A3B1C213_9ZZZZ</name>
<dbReference type="EMBL" id="UOGC01000074">
    <property type="protein sequence ID" value="VAX18633.1"/>
    <property type="molecule type" value="Genomic_DNA"/>
</dbReference>
<reference evidence="3" key="1">
    <citation type="submission" date="2018-06" db="EMBL/GenBank/DDBJ databases">
        <authorList>
            <person name="Zhirakovskaya E."/>
        </authorList>
    </citation>
    <scope>NUCLEOTIDE SEQUENCE</scope>
</reference>
<dbReference type="Gene3D" id="3.40.605.10">
    <property type="entry name" value="Aldehyde Dehydrogenase, Chain A, domain 1"/>
    <property type="match status" value="1"/>
</dbReference>
<evidence type="ECO:0000313" key="3">
    <source>
        <dbReference type="EMBL" id="VAX18633.1"/>
    </source>
</evidence>
<feature type="domain" description="Aldehyde dehydrogenase" evidence="2">
    <location>
        <begin position="49"/>
        <end position="448"/>
    </location>
</feature>
<dbReference type="InterPro" id="IPR015590">
    <property type="entry name" value="Aldehyde_DH_dom"/>
</dbReference>
<dbReference type="InterPro" id="IPR012408">
    <property type="entry name" value="Acetald_propionald_DH-rel"/>
</dbReference>
<dbReference type="GO" id="GO:0008774">
    <property type="term" value="F:acetaldehyde dehydrogenase (acetylating) activity"/>
    <property type="evidence" value="ECO:0007669"/>
    <property type="project" value="InterPro"/>
</dbReference>
<keyword evidence="1" id="KW-0520">NAD</keyword>
<dbReference type="Pfam" id="PF00171">
    <property type="entry name" value="Aldedh"/>
    <property type="match status" value="1"/>
</dbReference>
<dbReference type="InterPro" id="IPR016161">
    <property type="entry name" value="Ald_DH/histidinol_DH"/>
</dbReference>
<dbReference type="Gene3D" id="3.40.309.10">
    <property type="entry name" value="Aldehyde Dehydrogenase, Chain A, domain 2"/>
    <property type="match status" value="1"/>
</dbReference>
<dbReference type="InterPro" id="IPR016163">
    <property type="entry name" value="Ald_DH_C"/>
</dbReference>
<dbReference type="InterPro" id="IPR016162">
    <property type="entry name" value="Ald_DH_N"/>
</dbReference>
<proteinExistence type="predicted"/>
<dbReference type="AlphaFoldDB" id="A0A3B1C213"/>
<dbReference type="CDD" id="cd07121">
    <property type="entry name" value="ALDH_EutE"/>
    <property type="match status" value="1"/>
</dbReference>
<evidence type="ECO:0000256" key="1">
    <source>
        <dbReference type="ARBA" id="ARBA00023027"/>
    </source>
</evidence>
<dbReference type="SUPFAM" id="SSF53720">
    <property type="entry name" value="ALDH-like"/>
    <property type="match status" value="1"/>
</dbReference>
<evidence type="ECO:0000259" key="2">
    <source>
        <dbReference type="Pfam" id="PF00171"/>
    </source>
</evidence>
<organism evidence="3">
    <name type="scientific">hydrothermal vent metagenome</name>
    <dbReference type="NCBI Taxonomy" id="652676"/>
    <lineage>
        <taxon>unclassified sequences</taxon>
        <taxon>metagenomes</taxon>
        <taxon>ecological metagenomes</taxon>
    </lineage>
</organism>